<dbReference type="Pfam" id="PF13333">
    <property type="entry name" value="rve_2"/>
    <property type="match status" value="1"/>
</dbReference>
<gene>
    <name evidence="2" type="ORF">FOC48_08870</name>
</gene>
<dbReference type="PANTHER" id="PTHR46889">
    <property type="entry name" value="TRANSPOSASE INSF FOR INSERTION SEQUENCE IS3B-RELATED"/>
    <property type="match status" value="1"/>
</dbReference>
<organism evidence="2 3">
    <name type="scientific">Gemella haemolysans</name>
    <dbReference type="NCBI Taxonomy" id="1379"/>
    <lineage>
        <taxon>Bacteria</taxon>
        <taxon>Bacillati</taxon>
        <taxon>Bacillota</taxon>
        <taxon>Bacilli</taxon>
        <taxon>Bacillales</taxon>
        <taxon>Gemellaceae</taxon>
        <taxon>Gemella</taxon>
    </lineage>
</organism>
<keyword evidence="3" id="KW-1185">Reference proteome</keyword>
<dbReference type="Pfam" id="PF00665">
    <property type="entry name" value="rve"/>
    <property type="match status" value="1"/>
</dbReference>
<dbReference type="EMBL" id="CP050965">
    <property type="protein sequence ID" value="QIX89078.1"/>
    <property type="molecule type" value="Genomic_DNA"/>
</dbReference>
<protein>
    <submittedName>
        <fullName evidence="2">IS3 family transposase</fullName>
    </submittedName>
</protein>
<dbReference type="Gene3D" id="3.30.420.10">
    <property type="entry name" value="Ribonuclease H-like superfamily/Ribonuclease H"/>
    <property type="match status" value="1"/>
</dbReference>
<evidence type="ECO:0000259" key="1">
    <source>
        <dbReference type="PROSITE" id="PS50994"/>
    </source>
</evidence>
<proteinExistence type="predicted"/>
<sequence length="174" mass="20815">MINRDFSTTAPLQKWTTDVSQFNFSWGKCYFSAILDMHTNEIISYDLSLHPNLNQIKRMLEQAFNKFPKTEGLIMHSDQGWQYQHSYYRSELKKHGIIQSMSRKGNCYDNSIMESLFGRMKTEIYYGYEKVYMSFEEFSKAVSEYINYYNNKRIQSKTKWMPPVQYRITSTCLN</sequence>
<dbReference type="Proteomes" id="UP000501205">
    <property type="component" value="Chromosome"/>
</dbReference>
<evidence type="ECO:0000313" key="2">
    <source>
        <dbReference type="EMBL" id="QIX89078.1"/>
    </source>
</evidence>
<dbReference type="SUPFAM" id="SSF53098">
    <property type="entry name" value="Ribonuclease H-like"/>
    <property type="match status" value="1"/>
</dbReference>
<dbReference type="NCBIfam" id="NF033516">
    <property type="entry name" value="transpos_IS3"/>
    <property type="match status" value="1"/>
</dbReference>
<reference evidence="2 3" key="1">
    <citation type="submission" date="2019-11" db="EMBL/GenBank/DDBJ databases">
        <title>FDA dAtabase for Regulatory Grade micrObial Sequences (FDA-ARGOS): Supporting development and validation of Infectious Disease Dx tests.</title>
        <authorList>
            <person name="Damon A."/>
            <person name="Tallon L."/>
            <person name="Sadzewicz L."/>
            <person name="Vavikolanu K."/>
            <person name="Mehta A."/>
            <person name="Aluvathingal J."/>
            <person name="Nadendla S."/>
            <person name="Myers T."/>
            <person name="Yan Y."/>
            <person name="Sichtig H."/>
        </authorList>
    </citation>
    <scope>NUCLEOTIDE SEQUENCE [LARGE SCALE GENOMIC DNA]</scope>
    <source>
        <strain evidence="2 3">FDAARGOS_740</strain>
    </source>
</reference>
<dbReference type="PROSITE" id="PS50994">
    <property type="entry name" value="INTEGRASE"/>
    <property type="match status" value="1"/>
</dbReference>
<dbReference type="PANTHER" id="PTHR46889:SF4">
    <property type="entry name" value="TRANSPOSASE INSO FOR INSERTION SEQUENCE ELEMENT IS911B-RELATED"/>
    <property type="match status" value="1"/>
</dbReference>
<dbReference type="InterPro" id="IPR050900">
    <property type="entry name" value="Transposase_IS3/IS150/IS904"/>
</dbReference>
<feature type="domain" description="Integrase catalytic" evidence="1">
    <location>
        <begin position="7"/>
        <end position="171"/>
    </location>
</feature>
<dbReference type="InterPro" id="IPR001584">
    <property type="entry name" value="Integrase_cat-core"/>
</dbReference>
<accession>A0ABX6KM64</accession>
<dbReference type="InterPro" id="IPR036397">
    <property type="entry name" value="RNaseH_sf"/>
</dbReference>
<dbReference type="InterPro" id="IPR012337">
    <property type="entry name" value="RNaseH-like_sf"/>
</dbReference>
<dbReference type="InterPro" id="IPR048020">
    <property type="entry name" value="Transpos_IS3"/>
</dbReference>
<evidence type="ECO:0000313" key="3">
    <source>
        <dbReference type="Proteomes" id="UP000501205"/>
    </source>
</evidence>
<name>A0ABX6KM64_9BACL</name>